<comment type="caution">
    <text evidence="1">The sequence shown here is derived from an EMBL/GenBank/DDBJ whole genome shotgun (WGS) entry which is preliminary data.</text>
</comment>
<dbReference type="EMBL" id="VSSQ01000668">
    <property type="protein sequence ID" value="MPL99461.1"/>
    <property type="molecule type" value="Genomic_DNA"/>
</dbReference>
<gene>
    <name evidence="1" type="ORF">SDC9_45679</name>
</gene>
<reference evidence="1" key="1">
    <citation type="submission" date="2019-08" db="EMBL/GenBank/DDBJ databases">
        <authorList>
            <person name="Kucharzyk K."/>
            <person name="Murdoch R.W."/>
            <person name="Higgins S."/>
            <person name="Loffler F."/>
        </authorList>
    </citation>
    <scope>NUCLEOTIDE SEQUENCE</scope>
</reference>
<name>A0A644W6V4_9ZZZZ</name>
<dbReference type="AlphaFoldDB" id="A0A644W6V4"/>
<proteinExistence type="predicted"/>
<accession>A0A644W6V4</accession>
<evidence type="ECO:0008006" key="2">
    <source>
        <dbReference type="Google" id="ProtNLM"/>
    </source>
</evidence>
<evidence type="ECO:0000313" key="1">
    <source>
        <dbReference type="EMBL" id="MPL99461.1"/>
    </source>
</evidence>
<protein>
    <recommendedName>
        <fullName evidence="2">NAD-specific glutamate dehydrogenase</fullName>
    </recommendedName>
</protein>
<sequence>MGGAVGIGPEFLHFCGENDHFEKSFYALAGFGRDGADNGIAAPLLRHQLIFGELLLNALGIDVRFIHFVDGYDHRDVCGLGVVDGLDRLGHDTVVGGYHQNSYVGDHSAAGAHGGKRLVAWGIQEGNKFSIDLRLIGADMLRNAAGLAGRHIGGTDFIQQGRLAVVNVAHDHNHRRAGNQILLFVLGGVDQFFFYGDDDFVLHLAAQFHGD</sequence>
<organism evidence="1">
    <name type="scientific">bioreactor metagenome</name>
    <dbReference type="NCBI Taxonomy" id="1076179"/>
    <lineage>
        <taxon>unclassified sequences</taxon>
        <taxon>metagenomes</taxon>
        <taxon>ecological metagenomes</taxon>
    </lineage>
</organism>